<evidence type="ECO:0000313" key="2">
    <source>
        <dbReference type="EMBL" id="WTU75902.1"/>
    </source>
</evidence>
<dbReference type="Gene3D" id="3.40.50.1820">
    <property type="entry name" value="alpha/beta hydrolase"/>
    <property type="match status" value="1"/>
</dbReference>
<dbReference type="PANTHER" id="PTHR43433">
    <property type="entry name" value="HYDROLASE, ALPHA/BETA FOLD FAMILY PROTEIN"/>
    <property type="match status" value="1"/>
</dbReference>
<gene>
    <name evidence="2" type="ORF">OG327_22635</name>
</gene>
<keyword evidence="2" id="KW-0378">Hydrolase</keyword>
<dbReference type="AlphaFoldDB" id="A0AAU2JWT0"/>
<dbReference type="InterPro" id="IPR050471">
    <property type="entry name" value="AB_hydrolase"/>
</dbReference>
<evidence type="ECO:0000259" key="1">
    <source>
        <dbReference type="Pfam" id="PF00561"/>
    </source>
</evidence>
<dbReference type="InterPro" id="IPR029058">
    <property type="entry name" value="AB_hydrolase_fold"/>
</dbReference>
<dbReference type="InterPro" id="IPR000073">
    <property type="entry name" value="AB_hydrolase_1"/>
</dbReference>
<dbReference type="SUPFAM" id="SSF53474">
    <property type="entry name" value="alpha/beta-Hydrolases"/>
    <property type="match status" value="1"/>
</dbReference>
<feature type="domain" description="AB hydrolase-1" evidence="1">
    <location>
        <begin position="39"/>
        <end position="147"/>
    </location>
</feature>
<protein>
    <submittedName>
        <fullName evidence="2">Alpha/beta hydrolase</fullName>
    </submittedName>
</protein>
<dbReference type="GO" id="GO:0004806">
    <property type="term" value="F:triacylglycerol lipase activity"/>
    <property type="evidence" value="ECO:0007669"/>
    <property type="project" value="TreeGrafter"/>
</dbReference>
<dbReference type="PANTHER" id="PTHR43433:SF5">
    <property type="entry name" value="AB HYDROLASE-1 DOMAIN-CONTAINING PROTEIN"/>
    <property type="match status" value="1"/>
</dbReference>
<name>A0AAU2JWT0_9ACTN</name>
<organism evidence="2">
    <name type="scientific">Streptomyces sp. NBC_00049</name>
    <dbReference type="NCBI Taxonomy" id="2903617"/>
    <lineage>
        <taxon>Bacteria</taxon>
        <taxon>Bacillati</taxon>
        <taxon>Actinomycetota</taxon>
        <taxon>Actinomycetes</taxon>
        <taxon>Kitasatosporales</taxon>
        <taxon>Streptomycetaceae</taxon>
        <taxon>Streptomyces</taxon>
    </lineage>
</organism>
<reference evidence="2" key="1">
    <citation type="submission" date="2022-10" db="EMBL/GenBank/DDBJ databases">
        <title>The complete genomes of actinobacterial strains from the NBC collection.</title>
        <authorList>
            <person name="Joergensen T.S."/>
            <person name="Alvarez Arevalo M."/>
            <person name="Sterndorff E.B."/>
            <person name="Faurdal D."/>
            <person name="Vuksanovic O."/>
            <person name="Mourched A.-S."/>
            <person name="Charusanti P."/>
            <person name="Shaw S."/>
            <person name="Blin K."/>
            <person name="Weber T."/>
        </authorList>
    </citation>
    <scope>NUCLEOTIDE SEQUENCE</scope>
    <source>
        <strain evidence="2">NBC_00049</strain>
    </source>
</reference>
<accession>A0AAU2JWT0</accession>
<dbReference type="Pfam" id="PF00561">
    <property type="entry name" value="Abhydrolase_1"/>
    <property type="match status" value="1"/>
</dbReference>
<proteinExistence type="predicted"/>
<dbReference type="EMBL" id="CP108264">
    <property type="protein sequence ID" value="WTU75902.1"/>
    <property type="molecule type" value="Genomic_DNA"/>
</dbReference>
<sequence>MSKPPRLTLPSVARAYRLATARGEFAVHEAGGPERGTALLVPGFTGSKEDFIGLLEPLAAAGYRVVAVDGRGQYESPGPREESAYALEELALDVLAQARALEAGPVHLVGHSLGGLISRAAVLRDASPFASLTLMSSGPAAISEDQQARTKLLVAALEVMGDDMPGIWAAMRAHDPQDAVPDSPELAHFLRERWLATVPEQLIVTGRALICACDRVSGLAAVALPKLVLSGAVDFAWPVPLLDEMARRLEAERVVIPGTEHSPNAEEPAATAAALAAFWDSGTRR</sequence>
<dbReference type="GO" id="GO:0046503">
    <property type="term" value="P:glycerolipid catabolic process"/>
    <property type="evidence" value="ECO:0007669"/>
    <property type="project" value="TreeGrafter"/>
</dbReference>